<keyword evidence="11" id="KW-0418">Kinase</keyword>
<evidence type="ECO:0000256" key="6">
    <source>
        <dbReference type="SAM" id="Coils"/>
    </source>
</evidence>
<dbReference type="GO" id="GO:0005737">
    <property type="term" value="C:cytoplasm"/>
    <property type="evidence" value="ECO:0007669"/>
    <property type="project" value="TreeGrafter"/>
</dbReference>
<evidence type="ECO:0000259" key="7">
    <source>
        <dbReference type="PROSITE" id="PS50003"/>
    </source>
</evidence>
<dbReference type="PANTHER" id="PTHR22988:SF71">
    <property type="entry name" value="CITRON RHO-INTERACTING KINASE"/>
    <property type="match status" value="1"/>
</dbReference>
<dbReference type="GO" id="GO:0004674">
    <property type="term" value="F:protein serine/threonine kinase activity"/>
    <property type="evidence" value="ECO:0007669"/>
    <property type="project" value="UniProtKB-EC"/>
</dbReference>
<comment type="catalytic activity">
    <reaction evidence="4">
        <text>L-threonyl-[protein] + ATP = O-phospho-L-threonyl-[protein] + ADP + H(+)</text>
        <dbReference type="Rhea" id="RHEA:46608"/>
        <dbReference type="Rhea" id="RHEA-COMP:11060"/>
        <dbReference type="Rhea" id="RHEA-COMP:11605"/>
        <dbReference type="ChEBI" id="CHEBI:15378"/>
        <dbReference type="ChEBI" id="CHEBI:30013"/>
        <dbReference type="ChEBI" id="CHEBI:30616"/>
        <dbReference type="ChEBI" id="CHEBI:61977"/>
        <dbReference type="ChEBI" id="CHEBI:456216"/>
        <dbReference type="EC" id="2.7.11.1"/>
    </reaction>
</comment>
<dbReference type="PROSITE" id="PS50219">
    <property type="entry name" value="CNH"/>
    <property type="match status" value="1"/>
</dbReference>
<feature type="coiled-coil region" evidence="6">
    <location>
        <begin position="126"/>
        <end position="647"/>
    </location>
</feature>
<dbReference type="GO" id="GO:0046872">
    <property type="term" value="F:metal ion binding"/>
    <property type="evidence" value="ECO:0007669"/>
    <property type="project" value="UniProtKB-KW"/>
</dbReference>
<name>A0A6J0BNE1_NEOLC</name>
<dbReference type="SMART" id="SM00233">
    <property type="entry name" value="PH"/>
    <property type="match status" value="1"/>
</dbReference>
<dbReference type="PROSITE" id="PS00479">
    <property type="entry name" value="ZF_DAG_PE_1"/>
    <property type="match status" value="1"/>
</dbReference>
<dbReference type="Pfam" id="PF00130">
    <property type="entry name" value="C1_1"/>
    <property type="match status" value="1"/>
</dbReference>
<dbReference type="Gene3D" id="2.30.29.30">
    <property type="entry name" value="Pleckstrin-homology domain (PH domain)/Phosphotyrosine-binding domain (PTB)"/>
    <property type="match status" value="1"/>
</dbReference>
<keyword evidence="11" id="KW-0808">Transferase</keyword>
<reference evidence="11" key="1">
    <citation type="submission" date="2025-08" db="UniProtKB">
        <authorList>
            <consortium name="RefSeq"/>
        </authorList>
    </citation>
    <scope>IDENTIFICATION</scope>
    <source>
        <tissue evidence="11">Thorax and Abdomen</tissue>
    </source>
</reference>
<dbReference type="InterPro" id="IPR011993">
    <property type="entry name" value="PH-like_dom_sf"/>
</dbReference>
<evidence type="ECO:0000259" key="8">
    <source>
        <dbReference type="PROSITE" id="PS50081"/>
    </source>
</evidence>
<dbReference type="SUPFAM" id="SSF50729">
    <property type="entry name" value="PH domain-like"/>
    <property type="match status" value="1"/>
</dbReference>
<dbReference type="Pfam" id="PF00780">
    <property type="entry name" value="CNH"/>
    <property type="match status" value="1"/>
</dbReference>
<keyword evidence="3" id="KW-0862">Zinc</keyword>
<sequence>MAGIKRTLDLERQERRDLETRALDLIRGAKRKWEAAEKDKVDQLNKHIETQTLRITELCRCNNELTSRLQRAECELDTANAELEKLRAFQVQYKESLAKTRELNRQSVAGVETKLEEMASRAHNQLADIRAKLEVETAKNAELENQLRHEQDSNHCRQSRLNVALELCQSELKDYQEQLRSVQASIPARDAEIEALRNQLSERTKQLDGVAANDQKTATLQAQLDRLKLDNEQLKQQLVIAKSDLSDTVVNLEQSESLAMDLERVSQDKAALQRRLQDTLEKEEEYLQKVGNLEEILRRFEHSVTKLEAENVSLKQSDYQKSGMSGISMKEAVQKISFLEQQLQRVEQQLQTARENTAAERQAARQAQSNLWKKEKELSDANLDKRIASREAKTAEEKVKVLTDEKQKITDKLNSRIADEELRCKKILKELESAKQSLEEATKESSRNKLQADSAQRALTQANKQIEELQNSSSTLRRELDATRKQMRGNQDRVDSLNSENKRLILSLTKLNEEKAQLESELEKLKHEANSHQVNIDLLKETCTVLEEQLTDYERLTSDHETRENMLIQDKMKLQKDLESAELKVREAHAAQDREKTLRVVAERAVERLESETSDIEDKRNGLAAQRDQYKKLAQDLSNQVAELVSKCGALECDLSKTKRAFELSKGEAMKVKEESTEHLTRLHQLKEANLGLMTDLQESIDQGQELRSRITELEGVLEEMRQFYQEREVKAEGTRQQQTKLIDYLQLKLEESNKKKKTVCDKIFGSQQKENMPPSGTGMPVGYRELENQLTKERAKVKTLTDQLLALRAAQASAPLPASPPSPETKKVLQQLAESPGDTLARKPSLQRMRHNIPHRFDVKLSMRTGKCGACFDSIQFGKNAAICNECQIMAHPKCSLLVPATCGLPGGFARHFSQTWKASEESLSSIGDSVQTLAIDQPDNTELAAENNRSVSMEGWVKVPGRAKASWDRKYLRLEGTSLCTYEHEPSSGMVPINRLELSEKEGVAISESVSQAEVSGTARSDLPFILRVEAGPSTTCWPSSGLDIMALSQADKKAWLNALRTVASQIKVNTVSPNHRYQTVLKLDKQQLDLNCIVELGQEGVLLLGAEEGLFSYRTSQSKLTRIQGVVRVHQLSLHPHLGLAIMIAGEDRQLVFCDLRQLKSNALAAECSRPAIRITPILTTCESCHLYQLQGNLLCAATASNVILLKWTTQEDGGEFITVRELATTEPCSCALFTRNLLIVGCNKFFQIDLDDYNIEEFPDQDDSSVRAALQGAARLGSFPVAVLNVSCSSQSVELLLCYNEFGVFVDEVGRKTRTYDPTWSHLPFGFAYRKPYLFIVHFSSVEVIKLTAESYRSVTKPSDRTLLEFNNPRYLGPAGGRGIYVASMNSALDILKIEGATALPKRNDSLTSMDTLQQDEESSSDFSFTSSLMEALDCQGKRVHFTHQSNHQF</sequence>
<organism evidence="11">
    <name type="scientific">Neodiprion lecontei</name>
    <name type="common">Redheaded pine sawfly</name>
    <dbReference type="NCBI Taxonomy" id="441921"/>
    <lineage>
        <taxon>Eukaryota</taxon>
        <taxon>Metazoa</taxon>
        <taxon>Ecdysozoa</taxon>
        <taxon>Arthropoda</taxon>
        <taxon>Hexapoda</taxon>
        <taxon>Insecta</taxon>
        <taxon>Pterygota</taxon>
        <taxon>Neoptera</taxon>
        <taxon>Endopterygota</taxon>
        <taxon>Hymenoptera</taxon>
        <taxon>Tenthredinoidea</taxon>
        <taxon>Diprionidae</taxon>
        <taxon>Diprioninae</taxon>
        <taxon>Neodiprion</taxon>
    </lineage>
</organism>
<feature type="domain" description="Phorbol-ester/DAG-type" evidence="8">
    <location>
        <begin position="855"/>
        <end position="904"/>
    </location>
</feature>
<feature type="domain" description="PH" evidence="7">
    <location>
        <begin position="952"/>
        <end position="1067"/>
    </location>
</feature>
<keyword evidence="10" id="KW-1185">Reference proteome</keyword>
<dbReference type="OrthoDB" id="5919042at2759"/>
<dbReference type="KEGG" id="nlo:107221341"/>
<keyword evidence="1" id="KW-0597">Phosphoprotein</keyword>
<dbReference type="GO" id="GO:0031032">
    <property type="term" value="P:actomyosin structure organization"/>
    <property type="evidence" value="ECO:0007669"/>
    <property type="project" value="TreeGrafter"/>
</dbReference>
<proteinExistence type="predicted"/>
<evidence type="ECO:0000256" key="4">
    <source>
        <dbReference type="ARBA" id="ARBA00047899"/>
    </source>
</evidence>
<dbReference type="InterPro" id="IPR050839">
    <property type="entry name" value="Rho-assoc_Ser/Thr_Kinase"/>
</dbReference>
<dbReference type="InterPro" id="IPR001180">
    <property type="entry name" value="CNH_dom"/>
</dbReference>
<comment type="catalytic activity">
    <reaction evidence="5">
        <text>L-seryl-[protein] + ATP = O-phospho-L-seryl-[protein] + ADP + H(+)</text>
        <dbReference type="Rhea" id="RHEA:17989"/>
        <dbReference type="Rhea" id="RHEA-COMP:9863"/>
        <dbReference type="Rhea" id="RHEA-COMP:11604"/>
        <dbReference type="ChEBI" id="CHEBI:15378"/>
        <dbReference type="ChEBI" id="CHEBI:29999"/>
        <dbReference type="ChEBI" id="CHEBI:30616"/>
        <dbReference type="ChEBI" id="CHEBI:83421"/>
        <dbReference type="ChEBI" id="CHEBI:456216"/>
        <dbReference type="EC" id="2.7.11.1"/>
    </reaction>
</comment>
<dbReference type="InterPro" id="IPR001849">
    <property type="entry name" value="PH_domain"/>
</dbReference>
<dbReference type="InterPro" id="IPR002219">
    <property type="entry name" value="PKC_DAG/PE"/>
</dbReference>
<evidence type="ECO:0000256" key="5">
    <source>
        <dbReference type="ARBA" id="ARBA00048679"/>
    </source>
</evidence>
<dbReference type="SMART" id="SM00036">
    <property type="entry name" value="CNH"/>
    <property type="match status" value="1"/>
</dbReference>
<keyword evidence="6" id="KW-0175">Coiled coil</keyword>
<dbReference type="GO" id="GO:0005856">
    <property type="term" value="C:cytoskeleton"/>
    <property type="evidence" value="ECO:0007669"/>
    <property type="project" value="TreeGrafter"/>
</dbReference>
<gene>
    <name evidence="11" type="primary">LOC107221341</name>
</gene>
<dbReference type="InterPro" id="IPR046349">
    <property type="entry name" value="C1-like_sf"/>
</dbReference>
<keyword evidence="2" id="KW-0479">Metal-binding</keyword>
<dbReference type="SUPFAM" id="SSF57997">
    <property type="entry name" value="Tropomyosin"/>
    <property type="match status" value="1"/>
</dbReference>
<dbReference type="GeneID" id="107221341"/>
<dbReference type="Proteomes" id="UP000829291">
    <property type="component" value="Chromosome 2"/>
</dbReference>
<protein>
    <submittedName>
        <fullName evidence="11">Citron rho-interacting kinase</fullName>
    </submittedName>
</protein>
<dbReference type="FunCoup" id="A0A6J0BNE1">
    <property type="interactions" value="81"/>
</dbReference>
<evidence type="ECO:0000313" key="11">
    <source>
        <dbReference type="RefSeq" id="XP_015515772.2"/>
    </source>
</evidence>
<feature type="domain" description="CNH" evidence="9">
    <location>
        <begin position="1090"/>
        <end position="1383"/>
    </location>
</feature>
<feature type="coiled-coil region" evidence="6">
    <location>
        <begin position="62"/>
        <end position="89"/>
    </location>
</feature>
<evidence type="ECO:0000256" key="2">
    <source>
        <dbReference type="ARBA" id="ARBA00022723"/>
    </source>
</evidence>
<evidence type="ECO:0000259" key="9">
    <source>
        <dbReference type="PROSITE" id="PS50219"/>
    </source>
</evidence>
<evidence type="ECO:0000256" key="1">
    <source>
        <dbReference type="ARBA" id="ARBA00022553"/>
    </source>
</evidence>
<dbReference type="CDD" id="cd20814">
    <property type="entry name" value="CRIK"/>
    <property type="match status" value="1"/>
</dbReference>
<dbReference type="Gene3D" id="3.30.60.20">
    <property type="match status" value="1"/>
</dbReference>
<evidence type="ECO:0000313" key="10">
    <source>
        <dbReference type="Proteomes" id="UP000829291"/>
    </source>
</evidence>
<dbReference type="PROSITE" id="PS50081">
    <property type="entry name" value="ZF_DAG_PE_2"/>
    <property type="match status" value="1"/>
</dbReference>
<dbReference type="SMART" id="SM00109">
    <property type="entry name" value="C1"/>
    <property type="match status" value="1"/>
</dbReference>
<dbReference type="PROSITE" id="PS50003">
    <property type="entry name" value="PH_DOMAIN"/>
    <property type="match status" value="1"/>
</dbReference>
<dbReference type="InParanoid" id="A0A6J0BNE1"/>
<dbReference type="SUPFAM" id="SSF57889">
    <property type="entry name" value="Cysteine-rich domain"/>
    <property type="match status" value="1"/>
</dbReference>
<accession>A0A6J0BNE1</accession>
<dbReference type="PANTHER" id="PTHR22988">
    <property type="entry name" value="MYOTONIC DYSTROPHY S/T KINASE-RELATED"/>
    <property type="match status" value="1"/>
</dbReference>
<evidence type="ECO:0000256" key="3">
    <source>
        <dbReference type="ARBA" id="ARBA00022833"/>
    </source>
</evidence>
<dbReference type="RefSeq" id="XP_015515772.2">
    <property type="nucleotide sequence ID" value="XM_015660286.2"/>
</dbReference>